<evidence type="ECO:0000313" key="3">
    <source>
        <dbReference type="Proteomes" id="UP000064893"/>
    </source>
</evidence>
<gene>
    <name evidence="2" type="ORF">L21SP5_00377</name>
</gene>
<dbReference type="Pfam" id="PF05016">
    <property type="entry name" value="ParE_toxin"/>
    <property type="match status" value="1"/>
</dbReference>
<evidence type="ECO:0000256" key="1">
    <source>
        <dbReference type="ARBA" id="ARBA00022649"/>
    </source>
</evidence>
<reference evidence="2 3" key="1">
    <citation type="submission" date="2015-11" db="EMBL/GenBank/DDBJ databases">
        <title>Description and complete genome sequence of a novel strain predominating in hypersaline microbial mats and representing a new family of the Bacteriodetes phylum.</title>
        <authorList>
            <person name="Spring S."/>
            <person name="Bunk B."/>
            <person name="Sproer C."/>
            <person name="Klenk H.-P."/>
        </authorList>
    </citation>
    <scope>NUCLEOTIDE SEQUENCE [LARGE SCALE GENOMIC DNA]</scope>
    <source>
        <strain evidence="2 3">L21-Spi-D4</strain>
    </source>
</reference>
<evidence type="ECO:0000313" key="2">
    <source>
        <dbReference type="EMBL" id="ALO14056.1"/>
    </source>
</evidence>
<dbReference type="InterPro" id="IPR007712">
    <property type="entry name" value="RelE/ParE_toxin"/>
</dbReference>
<dbReference type="KEGG" id="blq:L21SP5_00377"/>
<dbReference type="Gene3D" id="3.30.2310.20">
    <property type="entry name" value="RelE-like"/>
    <property type="match status" value="1"/>
</dbReference>
<keyword evidence="1" id="KW-1277">Toxin-antitoxin system</keyword>
<dbReference type="InterPro" id="IPR035093">
    <property type="entry name" value="RelE/ParE_toxin_dom_sf"/>
</dbReference>
<dbReference type="Proteomes" id="UP000064893">
    <property type="component" value="Chromosome"/>
</dbReference>
<proteinExistence type="predicted"/>
<keyword evidence="3" id="KW-1185">Reference proteome</keyword>
<dbReference type="EMBL" id="CP013118">
    <property type="protein sequence ID" value="ALO14056.1"/>
    <property type="molecule type" value="Genomic_DNA"/>
</dbReference>
<organism evidence="2 3">
    <name type="scientific">Salinivirga cyanobacteriivorans</name>
    <dbReference type="NCBI Taxonomy" id="1307839"/>
    <lineage>
        <taxon>Bacteria</taxon>
        <taxon>Pseudomonadati</taxon>
        <taxon>Bacteroidota</taxon>
        <taxon>Bacteroidia</taxon>
        <taxon>Bacteroidales</taxon>
        <taxon>Salinivirgaceae</taxon>
        <taxon>Salinivirga</taxon>
    </lineage>
</organism>
<protein>
    <recommendedName>
        <fullName evidence="4">Plasmid stabilization system protein</fullName>
    </recommendedName>
</protein>
<evidence type="ECO:0008006" key="4">
    <source>
        <dbReference type="Google" id="ProtNLM"/>
    </source>
</evidence>
<name>A0A0S2HVH0_9BACT</name>
<dbReference type="STRING" id="1307839.L21SP5_00377"/>
<dbReference type="AlphaFoldDB" id="A0A0S2HVH0"/>
<sequence length="105" mass="12497">MEDYKISWTSRAVKDLRKIYNFYTEQIGEDKAFEIIQSLVNQVDILSDSKFVEIGAVDEQFSHLKRTYKKLIEHNIKITYRTSDNSNTVYINRVFDTRQNPNKNK</sequence>
<dbReference type="RefSeq" id="WP_057951644.1">
    <property type="nucleotide sequence ID" value="NZ_CP013118.1"/>
</dbReference>
<accession>A0A0S2HVH0</accession>